<proteinExistence type="predicted"/>
<feature type="compositionally biased region" description="Basic and acidic residues" evidence="1">
    <location>
        <begin position="200"/>
        <end position="209"/>
    </location>
</feature>
<reference evidence="4" key="1">
    <citation type="journal article" date="2019" name="Int. J. Syst. Evol. Microbiol.">
        <title>The Global Catalogue of Microorganisms (GCM) 10K type strain sequencing project: providing services to taxonomists for standard genome sequencing and annotation.</title>
        <authorList>
            <consortium name="The Broad Institute Genomics Platform"/>
            <consortium name="The Broad Institute Genome Sequencing Center for Infectious Disease"/>
            <person name="Wu L."/>
            <person name="Ma J."/>
        </authorList>
    </citation>
    <scope>NUCLEOTIDE SEQUENCE [LARGE SCALE GENOMIC DNA]</scope>
    <source>
        <strain evidence="4">NBRC 108730</strain>
    </source>
</reference>
<keyword evidence="4" id="KW-1185">Reference proteome</keyword>
<dbReference type="InterPro" id="IPR006685">
    <property type="entry name" value="MscS_channel_2nd"/>
</dbReference>
<evidence type="ECO:0000256" key="1">
    <source>
        <dbReference type="SAM" id="MobiDB-lite"/>
    </source>
</evidence>
<dbReference type="SUPFAM" id="SSF50182">
    <property type="entry name" value="Sm-like ribonucleoproteins"/>
    <property type="match status" value="1"/>
</dbReference>
<evidence type="ECO:0000313" key="4">
    <source>
        <dbReference type="Proteomes" id="UP001157017"/>
    </source>
</evidence>
<sequence>MVVENEWGRIEEITLTYVVLHVWDDRRLILPSTYFTTTPFQNWTRTEAAVLGEVTFEVDWAVPVAAVRTRLHEVLEASDLWDGRVGVLQVTDAVGSFVTLRVLVSGRDGPTVFDLRCEVREALVGWLQSEHPQALPRMRYEQAAPAPRSNPDRPATSPRPVAGQPEPDASDDARMFTGSLQAVERSRVFTGPDSQPVERVQPDDPPRSD</sequence>
<comment type="caution">
    <text evidence="3">The sequence shown here is derived from an EMBL/GenBank/DDBJ whole genome shotgun (WGS) entry which is preliminary data.</text>
</comment>
<accession>A0ABQ6JGS8</accession>
<name>A0ABQ6JGS8_9ACTN</name>
<evidence type="ECO:0000313" key="3">
    <source>
        <dbReference type="EMBL" id="GMA87398.1"/>
    </source>
</evidence>
<dbReference type="InterPro" id="IPR010920">
    <property type="entry name" value="LSM_dom_sf"/>
</dbReference>
<protein>
    <recommendedName>
        <fullName evidence="2">Mechanosensitive ion channel MscS domain-containing protein</fullName>
    </recommendedName>
</protein>
<dbReference type="Pfam" id="PF00924">
    <property type="entry name" value="MS_channel_2nd"/>
    <property type="match status" value="1"/>
</dbReference>
<evidence type="ECO:0000259" key="2">
    <source>
        <dbReference type="Pfam" id="PF00924"/>
    </source>
</evidence>
<dbReference type="EMBL" id="BSUZ01000001">
    <property type="protein sequence ID" value="GMA87398.1"/>
    <property type="molecule type" value="Genomic_DNA"/>
</dbReference>
<dbReference type="Proteomes" id="UP001157017">
    <property type="component" value="Unassembled WGS sequence"/>
</dbReference>
<organism evidence="3 4">
    <name type="scientific">Angustibacter aerolatus</name>
    <dbReference type="NCBI Taxonomy" id="1162965"/>
    <lineage>
        <taxon>Bacteria</taxon>
        <taxon>Bacillati</taxon>
        <taxon>Actinomycetota</taxon>
        <taxon>Actinomycetes</taxon>
        <taxon>Kineosporiales</taxon>
        <taxon>Kineosporiaceae</taxon>
    </lineage>
</organism>
<gene>
    <name evidence="3" type="ORF">GCM10025868_26480</name>
</gene>
<feature type="domain" description="Mechanosensitive ion channel MscS" evidence="2">
    <location>
        <begin position="8"/>
        <end position="45"/>
    </location>
</feature>
<feature type="region of interest" description="Disordered" evidence="1">
    <location>
        <begin position="141"/>
        <end position="209"/>
    </location>
</feature>